<dbReference type="Proteomes" id="UP000238153">
    <property type="component" value="Unassembled WGS sequence"/>
</dbReference>
<dbReference type="AlphaFoldDB" id="A0A7Z1SER2"/>
<feature type="non-terminal residue" evidence="2">
    <location>
        <position position="157"/>
    </location>
</feature>
<evidence type="ECO:0000256" key="1">
    <source>
        <dbReference type="SAM" id="MobiDB-lite"/>
    </source>
</evidence>
<name>A0A7Z1SER2_STAHA</name>
<feature type="non-terminal residue" evidence="2">
    <location>
        <position position="1"/>
    </location>
</feature>
<feature type="compositionally biased region" description="Basic residues" evidence="1">
    <location>
        <begin position="147"/>
        <end position="157"/>
    </location>
</feature>
<dbReference type="EMBL" id="PGWX01000064">
    <property type="protein sequence ID" value="PPJ79022.1"/>
    <property type="molecule type" value="Genomic_DNA"/>
</dbReference>
<feature type="compositionally biased region" description="Gly residues" evidence="1">
    <location>
        <begin position="89"/>
        <end position="100"/>
    </location>
</feature>
<feature type="region of interest" description="Disordered" evidence="1">
    <location>
        <begin position="89"/>
        <end position="115"/>
    </location>
</feature>
<protein>
    <submittedName>
        <fullName evidence="2">Uncharacterized protein</fullName>
    </submittedName>
</protein>
<organism evidence="2 3">
    <name type="scientific">Staphylococcus haemolyticus</name>
    <dbReference type="NCBI Taxonomy" id="1283"/>
    <lineage>
        <taxon>Bacteria</taxon>
        <taxon>Bacillati</taxon>
        <taxon>Bacillota</taxon>
        <taxon>Bacilli</taxon>
        <taxon>Bacillales</taxon>
        <taxon>Staphylococcaceae</taxon>
        <taxon>Staphylococcus</taxon>
    </lineage>
</organism>
<sequence length="157" mass="16214">ADRHILAREVEEFGNGADRLADLQLGIPQGVERRFDDLLAPGRARGGGEEHEVDVAERRHLAAAVAAERDQADSLGRRRVGVAVGGARVGEGAADQGGGEGRNEGGMIAPAGRVGGHPLGKVGAVGRELLAEGQRFSHPARAISAGRARRAPRAVSA</sequence>
<gene>
    <name evidence="2" type="ORF">CV019_00770</name>
</gene>
<accession>A0A7Z1SER2</accession>
<reference evidence="2 3" key="1">
    <citation type="submission" date="2017-11" db="EMBL/GenBank/DDBJ databases">
        <authorList>
            <person name="Founou R.C."/>
            <person name="Founou L."/>
            <person name="Allam M."/>
            <person name="Ismail A."/>
            <person name="Essack S.Y."/>
        </authorList>
    </citation>
    <scope>NUCLEOTIDE SEQUENCE [LARGE SCALE GENOMIC DNA]</scope>
    <source>
        <strain evidence="2 3">G811N2B1</strain>
    </source>
</reference>
<feature type="region of interest" description="Disordered" evidence="1">
    <location>
        <begin position="136"/>
        <end position="157"/>
    </location>
</feature>
<proteinExistence type="predicted"/>
<evidence type="ECO:0000313" key="2">
    <source>
        <dbReference type="EMBL" id="PPJ79022.1"/>
    </source>
</evidence>
<comment type="caution">
    <text evidence="2">The sequence shown here is derived from an EMBL/GenBank/DDBJ whole genome shotgun (WGS) entry which is preliminary data.</text>
</comment>
<evidence type="ECO:0000313" key="3">
    <source>
        <dbReference type="Proteomes" id="UP000238153"/>
    </source>
</evidence>